<sequence length="62" mass="7162">VIDTPGILDHPIEDRNLIIKEMLTYCSSSTCMEFAWFLLMETNCVILLRNSLSSLFINMFMS</sequence>
<evidence type="ECO:0000313" key="1">
    <source>
        <dbReference type="EMBL" id="GFS74186.1"/>
    </source>
</evidence>
<proteinExistence type="predicted"/>
<comment type="caution">
    <text evidence="1">The sequence shown here is derived from an EMBL/GenBank/DDBJ whole genome shotgun (WGS) entry which is preliminary data.</text>
</comment>
<protein>
    <submittedName>
        <fullName evidence="1">Uncharacterized protein</fullName>
    </submittedName>
</protein>
<dbReference type="OrthoDB" id="8954335at2759"/>
<evidence type="ECO:0000313" key="2">
    <source>
        <dbReference type="Proteomes" id="UP000887013"/>
    </source>
</evidence>
<feature type="non-terminal residue" evidence="1">
    <location>
        <position position="1"/>
    </location>
</feature>
<reference evidence="1" key="1">
    <citation type="submission" date="2020-08" db="EMBL/GenBank/DDBJ databases">
        <title>Multicomponent nature underlies the extraordinary mechanical properties of spider dragline silk.</title>
        <authorList>
            <person name="Kono N."/>
            <person name="Nakamura H."/>
            <person name="Mori M."/>
            <person name="Yoshida Y."/>
            <person name="Ohtoshi R."/>
            <person name="Malay A.D."/>
            <person name="Moran D.A.P."/>
            <person name="Tomita M."/>
            <person name="Numata K."/>
            <person name="Arakawa K."/>
        </authorList>
    </citation>
    <scope>NUCLEOTIDE SEQUENCE</scope>
</reference>
<name>A0A8X6MRR2_NEPPI</name>
<accession>A0A8X6MRR2</accession>
<organism evidence="1 2">
    <name type="scientific">Nephila pilipes</name>
    <name type="common">Giant wood spider</name>
    <name type="synonym">Nephila maculata</name>
    <dbReference type="NCBI Taxonomy" id="299642"/>
    <lineage>
        <taxon>Eukaryota</taxon>
        <taxon>Metazoa</taxon>
        <taxon>Ecdysozoa</taxon>
        <taxon>Arthropoda</taxon>
        <taxon>Chelicerata</taxon>
        <taxon>Arachnida</taxon>
        <taxon>Araneae</taxon>
        <taxon>Araneomorphae</taxon>
        <taxon>Entelegynae</taxon>
        <taxon>Araneoidea</taxon>
        <taxon>Nephilidae</taxon>
        <taxon>Nephila</taxon>
    </lineage>
</organism>
<keyword evidence="2" id="KW-1185">Reference proteome</keyword>
<dbReference type="Proteomes" id="UP000887013">
    <property type="component" value="Unassembled WGS sequence"/>
</dbReference>
<dbReference type="EMBL" id="BMAW01001476">
    <property type="protein sequence ID" value="GFS74186.1"/>
    <property type="molecule type" value="Genomic_DNA"/>
</dbReference>
<gene>
    <name evidence="1" type="ORF">NPIL_438141</name>
</gene>
<dbReference type="AlphaFoldDB" id="A0A8X6MRR2"/>